<dbReference type="AlphaFoldDB" id="R0GQ12"/>
<dbReference type="SMART" id="SM00415">
    <property type="entry name" value="HSF"/>
    <property type="match status" value="1"/>
</dbReference>
<dbReference type="PANTHER" id="PTHR10015">
    <property type="entry name" value="HEAT SHOCK TRANSCRIPTION FACTOR"/>
    <property type="match status" value="1"/>
</dbReference>
<evidence type="ECO:0000256" key="4">
    <source>
        <dbReference type="ARBA" id="ARBA00023242"/>
    </source>
</evidence>
<proteinExistence type="inferred from homology"/>
<keyword evidence="2" id="KW-0346">Stress response</keyword>
<dbReference type="InterPro" id="IPR000232">
    <property type="entry name" value="HSF_DNA-bd"/>
</dbReference>
<dbReference type="InterPro" id="IPR036390">
    <property type="entry name" value="WH_DNA-bd_sf"/>
</dbReference>
<dbReference type="InterPro" id="IPR036388">
    <property type="entry name" value="WH-like_DNA-bd_sf"/>
</dbReference>
<keyword evidence="4" id="KW-0539">Nucleus</keyword>
<feature type="domain" description="HSF-type DNA-binding" evidence="6">
    <location>
        <begin position="1"/>
        <end position="87"/>
    </location>
</feature>
<keyword evidence="3" id="KW-0238">DNA-binding</keyword>
<comment type="similarity">
    <text evidence="5">Belongs to the HSF family.</text>
</comment>
<evidence type="ECO:0000313" key="7">
    <source>
        <dbReference type="EMBL" id="EOA14440.1"/>
    </source>
</evidence>
<accession>R0GQ12</accession>
<dbReference type="eggNOG" id="KOG0627">
    <property type="taxonomic scope" value="Eukaryota"/>
</dbReference>
<dbReference type="GO" id="GO:0000978">
    <property type="term" value="F:RNA polymerase II cis-regulatory region sequence-specific DNA binding"/>
    <property type="evidence" value="ECO:0007669"/>
    <property type="project" value="TreeGrafter"/>
</dbReference>
<dbReference type="Gene3D" id="1.10.10.10">
    <property type="entry name" value="Winged helix-like DNA-binding domain superfamily/Winged helix DNA-binding domain"/>
    <property type="match status" value="1"/>
</dbReference>
<evidence type="ECO:0000256" key="5">
    <source>
        <dbReference type="RuleBase" id="RU004020"/>
    </source>
</evidence>
<organism evidence="7 8">
    <name type="scientific">Capsella rubella</name>
    <dbReference type="NCBI Taxonomy" id="81985"/>
    <lineage>
        <taxon>Eukaryota</taxon>
        <taxon>Viridiplantae</taxon>
        <taxon>Streptophyta</taxon>
        <taxon>Embryophyta</taxon>
        <taxon>Tracheophyta</taxon>
        <taxon>Spermatophyta</taxon>
        <taxon>Magnoliopsida</taxon>
        <taxon>eudicotyledons</taxon>
        <taxon>Gunneridae</taxon>
        <taxon>Pentapetalae</taxon>
        <taxon>rosids</taxon>
        <taxon>malvids</taxon>
        <taxon>Brassicales</taxon>
        <taxon>Brassicaceae</taxon>
        <taxon>Camelineae</taxon>
        <taxon>Capsella</taxon>
    </lineage>
</organism>
<gene>
    <name evidence="7" type="ORF">CARUB_v10027643mg</name>
</gene>
<evidence type="ECO:0000259" key="6">
    <source>
        <dbReference type="SMART" id="SM00415"/>
    </source>
</evidence>
<evidence type="ECO:0000256" key="2">
    <source>
        <dbReference type="ARBA" id="ARBA00023016"/>
    </source>
</evidence>
<dbReference type="SUPFAM" id="SSF46785">
    <property type="entry name" value="Winged helix' DNA-binding domain"/>
    <property type="match status" value="1"/>
</dbReference>
<evidence type="ECO:0000256" key="1">
    <source>
        <dbReference type="ARBA" id="ARBA00004123"/>
    </source>
</evidence>
<protein>
    <recommendedName>
        <fullName evidence="6">HSF-type DNA-binding domain-containing protein</fullName>
    </recommendedName>
</protein>
<name>R0GQ12_9BRAS</name>
<evidence type="ECO:0000313" key="8">
    <source>
        <dbReference type="Proteomes" id="UP000029121"/>
    </source>
</evidence>
<keyword evidence="8" id="KW-1185">Reference proteome</keyword>
<evidence type="ECO:0000256" key="3">
    <source>
        <dbReference type="ARBA" id="ARBA00023125"/>
    </source>
</evidence>
<dbReference type="Proteomes" id="UP000029121">
    <property type="component" value="Unassembled WGS sequence"/>
</dbReference>
<sequence length="106" mass="12141">MVDDPSTDSVVSWSGNGKSFIVWNESEFCRDVLPRFSHYKEMAPFIRRLGNMGFKKIESSDQWEYGSDNFLRGHPEPNLPPDAVRARLKELALASKKGQADPSFYR</sequence>
<dbReference type="GO" id="GO:0005634">
    <property type="term" value="C:nucleus"/>
    <property type="evidence" value="ECO:0007669"/>
    <property type="project" value="UniProtKB-SubCell"/>
</dbReference>
<dbReference type="Pfam" id="PF00447">
    <property type="entry name" value="HSF_DNA-bind"/>
    <property type="match status" value="1"/>
</dbReference>
<dbReference type="PANTHER" id="PTHR10015:SF427">
    <property type="entry name" value="HEAT SHOCK FACTOR PROTEIN"/>
    <property type="match status" value="1"/>
</dbReference>
<dbReference type="GO" id="GO:0034605">
    <property type="term" value="P:cellular response to heat"/>
    <property type="evidence" value="ECO:0007669"/>
    <property type="project" value="TreeGrafter"/>
</dbReference>
<dbReference type="GO" id="GO:0006357">
    <property type="term" value="P:regulation of transcription by RNA polymerase II"/>
    <property type="evidence" value="ECO:0007669"/>
    <property type="project" value="TreeGrafter"/>
</dbReference>
<reference evidence="8" key="1">
    <citation type="journal article" date="2013" name="Nat. Genet.">
        <title>The Capsella rubella genome and the genomic consequences of rapid mating system evolution.</title>
        <authorList>
            <person name="Slotte T."/>
            <person name="Hazzouri K.M."/>
            <person name="Agren J.A."/>
            <person name="Koenig D."/>
            <person name="Maumus F."/>
            <person name="Guo Y.L."/>
            <person name="Steige K."/>
            <person name="Platts A.E."/>
            <person name="Escobar J.S."/>
            <person name="Newman L.K."/>
            <person name="Wang W."/>
            <person name="Mandakova T."/>
            <person name="Vello E."/>
            <person name="Smith L.M."/>
            <person name="Henz S.R."/>
            <person name="Steffen J."/>
            <person name="Takuno S."/>
            <person name="Brandvain Y."/>
            <person name="Coop G."/>
            <person name="Andolfatto P."/>
            <person name="Hu T.T."/>
            <person name="Blanchette M."/>
            <person name="Clark R.M."/>
            <person name="Quesneville H."/>
            <person name="Nordborg M."/>
            <person name="Gaut B.S."/>
            <person name="Lysak M.A."/>
            <person name="Jenkins J."/>
            <person name="Grimwood J."/>
            <person name="Chapman J."/>
            <person name="Prochnik S."/>
            <person name="Shu S."/>
            <person name="Rokhsar D."/>
            <person name="Schmutz J."/>
            <person name="Weigel D."/>
            <person name="Wright S.I."/>
        </authorList>
    </citation>
    <scope>NUCLEOTIDE SEQUENCE [LARGE SCALE GENOMIC DNA]</scope>
    <source>
        <strain evidence="8">cv. Monte Gargano</strain>
    </source>
</reference>
<dbReference type="EMBL" id="KB870812">
    <property type="protein sequence ID" value="EOA14440.1"/>
    <property type="molecule type" value="Genomic_DNA"/>
</dbReference>
<comment type="subcellular location">
    <subcellularLocation>
        <location evidence="1">Nucleus</location>
    </subcellularLocation>
</comment>
<dbReference type="GO" id="GO:0003700">
    <property type="term" value="F:DNA-binding transcription factor activity"/>
    <property type="evidence" value="ECO:0007669"/>
    <property type="project" value="InterPro"/>
</dbReference>